<keyword evidence="2" id="KW-1185">Reference proteome</keyword>
<accession>A0ABP0VR07</accession>
<evidence type="ECO:0000313" key="2">
    <source>
        <dbReference type="Proteomes" id="UP001497444"/>
    </source>
</evidence>
<dbReference type="EMBL" id="OZ020096">
    <property type="protein sequence ID" value="CAK9256228.1"/>
    <property type="molecule type" value="Genomic_DNA"/>
</dbReference>
<dbReference type="Proteomes" id="UP001497444">
    <property type="component" value="Chromosome 1"/>
</dbReference>
<gene>
    <name evidence="1" type="ORF">CSSPJE1EN1_LOCUS1706</name>
</gene>
<protein>
    <submittedName>
        <fullName evidence="1">Uncharacterized protein</fullName>
    </submittedName>
</protein>
<proteinExistence type="predicted"/>
<evidence type="ECO:0000313" key="1">
    <source>
        <dbReference type="EMBL" id="CAK9256228.1"/>
    </source>
</evidence>
<reference evidence="1 2" key="1">
    <citation type="submission" date="2024-02" db="EMBL/GenBank/DDBJ databases">
        <authorList>
            <consortium name="ELIXIR-Norway"/>
            <consortium name="Elixir Norway"/>
        </authorList>
    </citation>
    <scope>NUCLEOTIDE SEQUENCE [LARGE SCALE GENOMIC DNA]</scope>
</reference>
<organism evidence="1 2">
    <name type="scientific">Sphagnum jensenii</name>
    <dbReference type="NCBI Taxonomy" id="128206"/>
    <lineage>
        <taxon>Eukaryota</taxon>
        <taxon>Viridiplantae</taxon>
        <taxon>Streptophyta</taxon>
        <taxon>Embryophyta</taxon>
        <taxon>Bryophyta</taxon>
        <taxon>Sphagnophytina</taxon>
        <taxon>Sphagnopsida</taxon>
        <taxon>Sphagnales</taxon>
        <taxon>Sphagnaceae</taxon>
        <taxon>Sphagnum</taxon>
    </lineage>
</organism>
<sequence>MGAPAAMADVEGLSLANAQCALSLASRLRQSLANAQCALSLASQSTLYRFPEIVGVDANLRNQSTLYRFPETVGMDAGLANQSIRLPGVDQAELGGV</sequence>
<name>A0ABP0VR07_9BRYO</name>